<protein>
    <submittedName>
        <fullName evidence="1">Putative sterigmatocystin biosynthesis monooxygenase</fullName>
    </submittedName>
</protein>
<evidence type="ECO:0000313" key="2">
    <source>
        <dbReference type="Proteomes" id="UP000443090"/>
    </source>
</evidence>
<dbReference type="OrthoDB" id="74360at2759"/>
<keyword evidence="2" id="KW-1185">Reference proteome</keyword>
<dbReference type="GO" id="GO:0004497">
    <property type="term" value="F:monooxygenase activity"/>
    <property type="evidence" value="ECO:0007669"/>
    <property type="project" value="UniProtKB-KW"/>
</dbReference>
<reference evidence="1 2" key="1">
    <citation type="submission" date="2018-05" db="EMBL/GenBank/DDBJ databases">
        <title>Genome sequencing and assembly of the regulated plant pathogen Lachnellula willkommii and related sister species for the development of diagnostic species identification markers.</title>
        <authorList>
            <person name="Giroux E."/>
            <person name="Bilodeau G."/>
        </authorList>
    </citation>
    <scope>NUCLEOTIDE SEQUENCE [LARGE SCALE GENOMIC DNA]</scope>
    <source>
        <strain evidence="1 2">CBS 160.35</strain>
    </source>
</reference>
<accession>A0A8H8RG76</accession>
<name>A0A8H8RG76_9HELO</name>
<comment type="caution">
    <text evidence="1">The sequence shown here is derived from an EMBL/GenBank/DDBJ whole genome shotgun (WGS) entry which is preliminary data.</text>
</comment>
<dbReference type="Proteomes" id="UP000443090">
    <property type="component" value="Unassembled WGS sequence"/>
</dbReference>
<dbReference type="AlphaFoldDB" id="A0A8H8RG76"/>
<sequence>MGPTTHKSSGVKDVAHVFRKVLTNCGHRYQDNDTGRLSGPYAGSTLHYIEMITKVRWEDMEIDYLNKHNKFAFMGIGRHMAQTDEGRAAGLSSSPYYRPERIDSRILDLAKKAKI</sequence>
<proteinExistence type="predicted"/>
<dbReference type="EMBL" id="QGMI01001085">
    <property type="protein sequence ID" value="TVY34810.1"/>
    <property type="molecule type" value="Genomic_DNA"/>
</dbReference>
<organism evidence="1 2">
    <name type="scientific">Lachnellula occidentalis</name>
    <dbReference type="NCBI Taxonomy" id="215460"/>
    <lineage>
        <taxon>Eukaryota</taxon>
        <taxon>Fungi</taxon>
        <taxon>Dikarya</taxon>
        <taxon>Ascomycota</taxon>
        <taxon>Pezizomycotina</taxon>
        <taxon>Leotiomycetes</taxon>
        <taxon>Helotiales</taxon>
        <taxon>Lachnaceae</taxon>
        <taxon>Lachnellula</taxon>
    </lineage>
</organism>
<evidence type="ECO:0000313" key="1">
    <source>
        <dbReference type="EMBL" id="TVY34810.1"/>
    </source>
</evidence>
<gene>
    <name evidence="1" type="primary">stcW_2</name>
    <name evidence="1" type="ORF">LOCC1_G008055</name>
</gene>
<keyword evidence="1" id="KW-0503">Monooxygenase</keyword>
<keyword evidence="1" id="KW-0560">Oxidoreductase</keyword>